<evidence type="ECO:0000313" key="2">
    <source>
        <dbReference type="Proteomes" id="UP000621210"/>
    </source>
</evidence>
<keyword evidence="2" id="KW-1185">Reference proteome</keyword>
<comment type="caution">
    <text evidence="1">The sequence shown here is derived from an EMBL/GenBank/DDBJ whole genome shotgun (WGS) entry which is preliminary data.</text>
</comment>
<reference evidence="1" key="2">
    <citation type="submission" date="2020-09" db="EMBL/GenBank/DDBJ databases">
        <authorList>
            <person name="Luo X."/>
        </authorList>
    </citation>
    <scope>NUCLEOTIDE SEQUENCE</scope>
    <source>
        <strain evidence="1">TRM S81-3</strain>
    </source>
</reference>
<sequence>MEAVPPLSQTLQRLHTLIQEQGLDQSVLLDPEKLAEQTALPEASVRALLHGGATLPADSVNDRVRSRIRTLAHAHIRRTGSRMSDLASRVSERLGVSEVWARLVCDGKKVPSVEFLHGLVRFFDVEGGEAFFTAPADEALNRVLLPIVDRLQSSEGGDPVLALMDRYGVRATDLRAHGSLTREQLERLLEGVLRSVVPPGGGRDQ</sequence>
<accession>A0A926L4I5</accession>
<dbReference type="AlphaFoldDB" id="A0A926L4I5"/>
<evidence type="ECO:0000313" key="1">
    <source>
        <dbReference type="EMBL" id="MBD0420261.1"/>
    </source>
</evidence>
<dbReference type="GO" id="GO:0003677">
    <property type="term" value="F:DNA binding"/>
    <property type="evidence" value="ECO:0007669"/>
    <property type="project" value="InterPro"/>
</dbReference>
<dbReference type="RefSeq" id="WP_188181259.1">
    <property type="nucleotide sequence ID" value="NZ_JACVQF010000187.1"/>
</dbReference>
<dbReference type="Proteomes" id="UP000621210">
    <property type="component" value="Unassembled WGS sequence"/>
</dbReference>
<dbReference type="EMBL" id="JACVQF010000187">
    <property type="protein sequence ID" value="MBD0420261.1"/>
    <property type="molecule type" value="Genomic_DNA"/>
</dbReference>
<protein>
    <submittedName>
        <fullName evidence="1">Uncharacterized protein</fullName>
    </submittedName>
</protein>
<dbReference type="Gene3D" id="1.10.260.40">
    <property type="entry name" value="lambda repressor-like DNA-binding domains"/>
    <property type="match status" value="1"/>
</dbReference>
<name>A0A926L4I5_9ACTN</name>
<proteinExistence type="predicted"/>
<gene>
    <name evidence="1" type="ORF">H0H10_14050</name>
</gene>
<reference evidence="1" key="1">
    <citation type="submission" date="2020-09" db="EMBL/GenBank/DDBJ databases">
        <title>Streptomyces grisecoloratus sp. nov., isolated from cotton soil.</title>
        <authorList>
            <person name="Xing L."/>
        </authorList>
    </citation>
    <scope>NUCLEOTIDE SEQUENCE</scope>
    <source>
        <strain evidence="1">TRM S81-3</strain>
    </source>
</reference>
<dbReference type="InterPro" id="IPR010982">
    <property type="entry name" value="Lambda_DNA-bd_dom_sf"/>
</dbReference>
<organism evidence="1 2">
    <name type="scientific">Streptomyces griseicoloratus</name>
    <dbReference type="NCBI Taxonomy" id="2752516"/>
    <lineage>
        <taxon>Bacteria</taxon>
        <taxon>Bacillati</taxon>
        <taxon>Actinomycetota</taxon>
        <taxon>Actinomycetes</taxon>
        <taxon>Kitasatosporales</taxon>
        <taxon>Streptomycetaceae</taxon>
        <taxon>Streptomyces</taxon>
    </lineage>
</organism>